<comment type="caution">
    <text evidence="1">The sequence shown here is derived from an EMBL/GenBank/DDBJ whole genome shotgun (WGS) entry which is preliminary data.</text>
</comment>
<dbReference type="Proteomes" id="UP001370490">
    <property type="component" value="Unassembled WGS sequence"/>
</dbReference>
<accession>A0AAN8UY13</accession>
<dbReference type="Gene3D" id="3.40.50.2000">
    <property type="entry name" value="Glycogen Phosphorylase B"/>
    <property type="match status" value="1"/>
</dbReference>
<evidence type="ECO:0000313" key="2">
    <source>
        <dbReference type="Proteomes" id="UP001370490"/>
    </source>
</evidence>
<sequence length="154" mass="17706">MVEKRFLVAMYPWFAMGHLTTFLHLSNKLVERGQRFKHFNYHPSLITFIPLTILHVEGLPPNTEITNDIPYPLHPLLMKAMDQIKPFMEATLGNLKPQCIFFDFAHWIPELARGLVIKSIDYCTISPGTIGYLGSPARKIHDNELSLAEKLMFP</sequence>
<dbReference type="PANTHER" id="PTHR48049:SF34">
    <property type="entry name" value="UDP-GLYCOSYLTRANSFERASE 79B30-LIKE"/>
    <property type="match status" value="1"/>
</dbReference>
<dbReference type="PANTHER" id="PTHR48049">
    <property type="entry name" value="GLYCOSYLTRANSFERASE"/>
    <property type="match status" value="1"/>
</dbReference>
<reference evidence="1 2" key="1">
    <citation type="submission" date="2023-12" db="EMBL/GenBank/DDBJ databases">
        <title>A high-quality genome assembly for Dillenia turbinata (Dilleniales).</title>
        <authorList>
            <person name="Chanderbali A."/>
        </authorList>
    </citation>
    <scope>NUCLEOTIDE SEQUENCE [LARGE SCALE GENOMIC DNA]</scope>
    <source>
        <strain evidence="1">LSX21</strain>
        <tissue evidence="1">Leaf</tissue>
    </source>
</reference>
<name>A0AAN8UY13_9MAGN</name>
<dbReference type="InterPro" id="IPR050481">
    <property type="entry name" value="UDP-glycosyltransf_plant"/>
</dbReference>
<dbReference type="SUPFAM" id="SSF53756">
    <property type="entry name" value="UDP-Glycosyltransferase/glycogen phosphorylase"/>
    <property type="match status" value="1"/>
</dbReference>
<gene>
    <name evidence="1" type="ORF">RJ641_017404</name>
</gene>
<dbReference type="AlphaFoldDB" id="A0AAN8UY13"/>
<organism evidence="1 2">
    <name type="scientific">Dillenia turbinata</name>
    <dbReference type="NCBI Taxonomy" id="194707"/>
    <lineage>
        <taxon>Eukaryota</taxon>
        <taxon>Viridiplantae</taxon>
        <taxon>Streptophyta</taxon>
        <taxon>Embryophyta</taxon>
        <taxon>Tracheophyta</taxon>
        <taxon>Spermatophyta</taxon>
        <taxon>Magnoliopsida</taxon>
        <taxon>eudicotyledons</taxon>
        <taxon>Gunneridae</taxon>
        <taxon>Pentapetalae</taxon>
        <taxon>Dilleniales</taxon>
        <taxon>Dilleniaceae</taxon>
        <taxon>Dillenia</taxon>
    </lineage>
</organism>
<proteinExistence type="predicted"/>
<keyword evidence="2" id="KW-1185">Reference proteome</keyword>
<dbReference type="EMBL" id="JBAMMX010000022">
    <property type="protein sequence ID" value="KAK6918982.1"/>
    <property type="molecule type" value="Genomic_DNA"/>
</dbReference>
<protein>
    <submittedName>
        <fullName evidence="1">Uncharacterized protein</fullName>
    </submittedName>
</protein>
<dbReference type="GO" id="GO:0035251">
    <property type="term" value="F:UDP-glucosyltransferase activity"/>
    <property type="evidence" value="ECO:0007669"/>
    <property type="project" value="InterPro"/>
</dbReference>
<evidence type="ECO:0000313" key="1">
    <source>
        <dbReference type="EMBL" id="KAK6918982.1"/>
    </source>
</evidence>